<name>A0AAD1T551_PELCU</name>
<feature type="region of interest" description="Disordered" evidence="2">
    <location>
        <begin position="487"/>
        <end position="513"/>
    </location>
</feature>
<dbReference type="GO" id="GO:0030154">
    <property type="term" value="P:cell differentiation"/>
    <property type="evidence" value="ECO:0007669"/>
    <property type="project" value="UniProtKB-KW"/>
</dbReference>
<dbReference type="Pfam" id="PF12872">
    <property type="entry name" value="OST-HTH"/>
    <property type="match status" value="2"/>
</dbReference>
<protein>
    <recommendedName>
        <fullName evidence="3">HTH OST-type domain-containing protein</fullName>
    </recommendedName>
</protein>
<reference evidence="4" key="1">
    <citation type="submission" date="2022-03" db="EMBL/GenBank/DDBJ databases">
        <authorList>
            <person name="Alioto T."/>
            <person name="Alioto T."/>
            <person name="Gomez Garrido J."/>
        </authorList>
    </citation>
    <scope>NUCLEOTIDE SEQUENCE</scope>
</reference>
<feature type="compositionally biased region" description="Basic and acidic residues" evidence="2">
    <location>
        <begin position="249"/>
        <end position="260"/>
    </location>
</feature>
<keyword evidence="5" id="KW-1185">Reference proteome</keyword>
<feature type="compositionally biased region" description="Polar residues" evidence="2">
    <location>
        <begin position="500"/>
        <end position="513"/>
    </location>
</feature>
<proteinExistence type="predicted"/>
<feature type="region of interest" description="Disordered" evidence="2">
    <location>
        <begin position="136"/>
        <end position="208"/>
    </location>
</feature>
<feature type="region of interest" description="Disordered" evidence="2">
    <location>
        <begin position="876"/>
        <end position="899"/>
    </location>
</feature>
<keyword evidence="1" id="KW-0221">Differentiation</keyword>
<evidence type="ECO:0000256" key="2">
    <source>
        <dbReference type="SAM" id="MobiDB-lite"/>
    </source>
</evidence>
<feature type="region of interest" description="Disordered" evidence="2">
    <location>
        <begin position="983"/>
        <end position="1012"/>
    </location>
</feature>
<feature type="region of interest" description="Disordered" evidence="2">
    <location>
        <begin position="1190"/>
        <end position="1218"/>
    </location>
</feature>
<feature type="domain" description="HTH OST-type" evidence="3">
    <location>
        <begin position="4"/>
        <end position="77"/>
    </location>
</feature>
<dbReference type="InterPro" id="IPR041966">
    <property type="entry name" value="LOTUS-like"/>
</dbReference>
<dbReference type="EMBL" id="OW240921">
    <property type="protein sequence ID" value="CAH2319302.1"/>
    <property type="molecule type" value="Genomic_DNA"/>
</dbReference>
<feature type="region of interest" description="Disordered" evidence="2">
    <location>
        <begin position="246"/>
        <end position="275"/>
    </location>
</feature>
<feature type="region of interest" description="Disordered" evidence="2">
    <location>
        <begin position="1292"/>
        <end position="1315"/>
    </location>
</feature>
<feature type="compositionally biased region" description="Polar residues" evidence="2">
    <location>
        <begin position="1292"/>
        <end position="1306"/>
    </location>
</feature>
<dbReference type="PROSITE" id="PS51644">
    <property type="entry name" value="HTH_OST"/>
    <property type="match status" value="1"/>
</dbReference>
<evidence type="ECO:0000259" key="3">
    <source>
        <dbReference type="PROSITE" id="PS51644"/>
    </source>
</evidence>
<dbReference type="Gene3D" id="3.30.420.610">
    <property type="entry name" value="LOTUS domain-like"/>
    <property type="match status" value="3"/>
</dbReference>
<evidence type="ECO:0000256" key="1">
    <source>
        <dbReference type="ARBA" id="ARBA00022782"/>
    </source>
</evidence>
<accession>A0AAD1T551</accession>
<feature type="compositionally biased region" description="Polar residues" evidence="2">
    <location>
        <begin position="157"/>
        <end position="176"/>
    </location>
</feature>
<sequence>MRAMDPALQSEILIVVLHKPGGVSTEEFAGLFHQIHGYQFKLSNYGYSSLKLLLEDMRNLVELKTTPNGSLIKCISPNEHKVIFISGNNHQTVSESPKSSLPGPGTKPVLRLTYKSQDVILSTSKTELDMFKDSLPASVKGNSHKGASQELYKGKQPSKNSAKQQHPSANCKTAQSKKVDHSVVIKKNTPAKSHDESNPSQSSPGSLLRASITAGGINCSNDANTVQQKYEKSNLLPNMVTKLQSSKTEQVEKADPELSVKQKTSSIKGQQNTDKCDLSHMPNIMKAIQKILYEYMSGLKLTTLEKLFKDKYKMDLEECSKVLGHKEIPQLLQQIPSIKVTSGSNGNMKCILKKYMNYKTQNSQVQNLNSAIETRIPKENPNSGIQVKDFQNPAVNRSVVSNAPAIIKNVTSDKAMNHPTQPTLMGSAINGKKQKTPTNIAHSIPRQQNAPKKDFQQIVKKTQKVANAKTIKQPLLSLPVDCKVNGETQRTQKSKGNDFPSLQNSPKNSSQQIIEPESHITKHNNHSGLKPPFTYAEICRESTKANCVPICITQSESKPCAPKREALVELTNTKIKENIAHVLKDYADGISIFHFQKKYIFKFKQPLSLNGFSSAKQFLMAMKDVVSVQGLGVQALLFPVISDAMASNEINNKHGSTHLIHKSNLFTSKENVIFQSASPSLNASNTKSKTFMNSNKTMITNQNITGIVNKPDETEWPALSSGHLTLRHMTYCSTPYQNSDMGSTRTESPLLPSLQKEGDALFNKEAKDSLSISHLKTSDSHTNETDWPTLSDSLKKLKQLPALQTIKIFTETPSSSSSPQNIPCNNAAGQMVPQQTQPQLLFLHHKDAEIIPNVISGQAEDLSEKKMEILNSRQENYDSKHVPTETKLTKQTEPKESEFKLQKASGQSEYVSSQLQQEIFCCIPQTPVSQNEESSTMLQNNAYDSIPQNTPGPEVSLKLQQHKVQDSMLKKTSNMQNNLLKPPVISGQTEHQPVQAKHGEAPPSHSQKKINRSFPQTSLAQKEQISSHLQHEETNTNLLNALGPVESKKLESQKTVYDCSMQISGSSVTLTPGTTESLNLQAQINVHDLTLHLSQKTRDSVHQGWNQVTESTEKLQNVHNSNVKNPSGNEYLLSHSQHKTPVFNHQKYSGQKEHQSGNNVHNCNLRSSVQTEYQSSMAYQKMPDRVTPVTVEQADQQSQILQPKVHESNDTSEPENTETSLSCLHKKVHKSHTYNSLGQTEFLSSELMRKGNEPGSSHLQLNQDMFHSHSHSRHEKNGYPLIPLQKPLFDSNSASSTVGEKQQSWQTDKDSCCIL</sequence>
<dbReference type="Proteomes" id="UP001295444">
    <property type="component" value="Chromosome 10"/>
</dbReference>
<organism evidence="4 5">
    <name type="scientific">Pelobates cultripes</name>
    <name type="common">Western spadefoot toad</name>
    <dbReference type="NCBI Taxonomy" id="61616"/>
    <lineage>
        <taxon>Eukaryota</taxon>
        <taxon>Metazoa</taxon>
        <taxon>Chordata</taxon>
        <taxon>Craniata</taxon>
        <taxon>Vertebrata</taxon>
        <taxon>Euteleostomi</taxon>
        <taxon>Amphibia</taxon>
        <taxon>Batrachia</taxon>
        <taxon>Anura</taxon>
        <taxon>Pelobatoidea</taxon>
        <taxon>Pelobatidae</taxon>
        <taxon>Pelobates</taxon>
    </lineage>
</organism>
<gene>
    <name evidence="4" type="ORF">PECUL_23A040067</name>
</gene>
<evidence type="ECO:0000313" key="4">
    <source>
        <dbReference type="EMBL" id="CAH2319302.1"/>
    </source>
</evidence>
<dbReference type="InterPro" id="IPR025605">
    <property type="entry name" value="OST-HTH/LOTUS_dom"/>
</dbReference>
<feature type="compositionally biased region" description="Polar residues" evidence="2">
    <location>
        <begin position="261"/>
        <end position="273"/>
    </location>
</feature>
<dbReference type="CDD" id="cd08824">
    <property type="entry name" value="LOTUS"/>
    <property type="match status" value="1"/>
</dbReference>
<evidence type="ECO:0000313" key="5">
    <source>
        <dbReference type="Proteomes" id="UP001295444"/>
    </source>
</evidence>